<dbReference type="PANTHER" id="PTHR34653:SF1">
    <property type="entry name" value="FLAGELLAR HOOK-BASAL BODY COMPLEX PROTEIN FLIE"/>
    <property type="match status" value="1"/>
</dbReference>
<evidence type="ECO:0000313" key="7">
    <source>
        <dbReference type="Proteomes" id="UP001168694"/>
    </source>
</evidence>
<keyword evidence="6" id="KW-0966">Cell projection</keyword>
<dbReference type="InterPro" id="IPR001624">
    <property type="entry name" value="FliE"/>
</dbReference>
<dbReference type="NCBIfam" id="TIGR00205">
    <property type="entry name" value="fliE"/>
    <property type="match status" value="1"/>
</dbReference>
<evidence type="ECO:0000256" key="3">
    <source>
        <dbReference type="ARBA" id="ARBA00023143"/>
    </source>
</evidence>
<gene>
    <name evidence="4 6" type="primary">fliE</name>
    <name evidence="6" type="ORF">QYF49_10580</name>
</gene>
<dbReference type="PANTHER" id="PTHR34653">
    <property type="match status" value="1"/>
</dbReference>
<evidence type="ECO:0000313" key="6">
    <source>
        <dbReference type="EMBL" id="MDN4073442.1"/>
    </source>
</evidence>
<comment type="subcellular location">
    <subcellularLocation>
        <location evidence="1 4">Bacterial flagellum basal body</location>
    </subcellularLocation>
</comment>
<keyword evidence="6" id="KW-0969">Cilium</keyword>
<comment type="similarity">
    <text evidence="2 4">Belongs to the FliE family.</text>
</comment>
<proteinExistence type="inferred from homology"/>
<dbReference type="Pfam" id="PF02049">
    <property type="entry name" value="FliE"/>
    <property type="match status" value="1"/>
</dbReference>
<keyword evidence="3 4" id="KW-0975">Bacterial flagellum</keyword>
<dbReference type="PRINTS" id="PR01006">
    <property type="entry name" value="FLGHOOKFLIE"/>
</dbReference>
<evidence type="ECO:0000256" key="1">
    <source>
        <dbReference type="ARBA" id="ARBA00004117"/>
    </source>
</evidence>
<organism evidence="6 7">
    <name type="scientific">Fictibacillus terranigra</name>
    <dbReference type="NCBI Taxonomy" id="3058424"/>
    <lineage>
        <taxon>Bacteria</taxon>
        <taxon>Bacillati</taxon>
        <taxon>Bacillota</taxon>
        <taxon>Bacilli</taxon>
        <taxon>Bacillales</taxon>
        <taxon>Fictibacillaceae</taxon>
        <taxon>Fictibacillus</taxon>
    </lineage>
</organism>
<name>A0ABT8E6A3_9BACL</name>
<evidence type="ECO:0000256" key="4">
    <source>
        <dbReference type="HAMAP-Rule" id="MF_00724"/>
    </source>
</evidence>
<dbReference type="EMBL" id="JAUHLN010000002">
    <property type="protein sequence ID" value="MDN4073442.1"/>
    <property type="molecule type" value="Genomic_DNA"/>
</dbReference>
<sequence>MNTINITSAAGLVKSPYSAGKHTPADAQKSFAGMLSNMLHKVNDSQTASNKATENLVTGNTTDLHQVMIAAEKASLTLQTTLEIRNKVIEAYQEVMRTQI</sequence>
<dbReference type="RefSeq" id="WP_290399565.1">
    <property type="nucleotide sequence ID" value="NZ_JAUHLN010000002.1"/>
</dbReference>
<reference evidence="6" key="1">
    <citation type="submission" date="2023-06" db="EMBL/GenBank/DDBJ databases">
        <title>Draft Genome Sequences of Representative Paenibacillus Polymyxa, Bacillus cereus, Fictibacillus sp., and Brevibacillus agri Strains Isolated from Amazonian Dark Earth.</title>
        <authorList>
            <person name="Pellegrinetti T.A."/>
            <person name="Cunha I.C.M."/>
            <person name="Chaves M.G."/>
            <person name="Freitas A.S."/>
            <person name="Silva A.V.R."/>
            <person name="Tsai S.M."/>
            <person name="Mendes L.W."/>
        </authorList>
    </citation>
    <scope>NUCLEOTIDE SEQUENCE</scope>
    <source>
        <strain evidence="6">CENA-BCM004</strain>
    </source>
</reference>
<evidence type="ECO:0000256" key="2">
    <source>
        <dbReference type="ARBA" id="ARBA00009272"/>
    </source>
</evidence>
<evidence type="ECO:0000256" key="5">
    <source>
        <dbReference type="NCBIfam" id="TIGR00205"/>
    </source>
</evidence>
<keyword evidence="6" id="KW-0282">Flagellum</keyword>
<comment type="caution">
    <text evidence="6">The sequence shown here is derived from an EMBL/GenBank/DDBJ whole genome shotgun (WGS) entry which is preliminary data.</text>
</comment>
<dbReference type="Proteomes" id="UP001168694">
    <property type="component" value="Unassembled WGS sequence"/>
</dbReference>
<dbReference type="HAMAP" id="MF_00724">
    <property type="entry name" value="FliE"/>
    <property type="match status" value="1"/>
</dbReference>
<keyword evidence="7" id="KW-1185">Reference proteome</keyword>
<protein>
    <recommendedName>
        <fullName evidence="4 5">Flagellar hook-basal body complex protein FliE</fullName>
    </recommendedName>
</protein>
<accession>A0ABT8E6A3</accession>